<feature type="domain" description="JmjC" evidence="6">
    <location>
        <begin position="158"/>
        <end position="323"/>
    </location>
</feature>
<comment type="subcellular location">
    <subcellularLocation>
        <location evidence="1">Nucleus</location>
    </subcellularLocation>
</comment>
<feature type="compositionally biased region" description="Polar residues" evidence="5">
    <location>
        <begin position="1020"/>
        <end position="1038"/>
    </location>
</feature>
<feature type="compositionally biased region" description="Basic and acidic residues" evidence="5">
    <location>
        <begin position="1091"/>
        <end position="1104"/>
    </location>
</feature>
<evidence type="ECO:0000256" key="3">
    <source>
        <dbReference type="ARBA" id="ARBA00023163"/>
    </source>
</evidence>
<dbReference type="Gene3D" id="2.60.120.650">
    <property type="entry name" value="Cupin"/>
    <property type="match status" value="1"/>
</dbReference>
<organism evidence="7 8">
    <name type="scientific">Linnemannia exigua</name>
    <dbReference type="NCBI Taxonomy" id="604196"/>
    <lineage>
        <taxon>Eukaryota</taxon>
        <taxon>Fungi</taxon>
        <taxon>Fungi incertae sedis</taxon>
        <taxon>Mucoromycota</taxon>
        <taxon>Mortierellomycotina</taxon>
        <taxon>Mortierellomycetes</taxon>
        <taxon>Mortierellales</taxon>
        <taxon>Mortierellaceae</taxon>
        <taxon>Linnemannia</taxon>
    </lineage>
</organism>
<dbReference type="GO" id="GO:0005737">
    <property type="term" value="C:cytoplasm"/>
    <property type="evidence" value="ECO:0007669"/>
    <property type="project" value="TreeGrafter"/>
</dbReference>
<feature type="compositionally biased region" description="Polar residues" evidence="5">
    <location>
        <begin position="1236"/>
        <end position="1245"/>
    </location>
</feature>
<feature type="region of interest" description="Disordered" evidence="5">
    <location>
        <begin position="891"/>
        <end position="1175"/>
    </location>
</feature>
<dbReference type="SUPFAM" id="SSF51197">
    <property type="entry name" value="Clavaminate synthase-like"/>
    <property type="match status" value="1"/>
</dbReference>
<protein>
    <recommendedName>
        <fullName evidence="6">JmjC domain-containing protein</fullName>
    </recommendedName>
</protein>
<evidence type="ECO:0000259" key="6">
    <source>
        <dbReference type="PROSITE" id="PS51184"/>
    </source>
</evidence>
<evidence type="ECO:0000256" key="4">
    <source>
        <dbReference type="ARBA" id="ARBA00023242"/>
    </source>
</evidence>
<dbReference type="EMBL" id="JAAAIL010000051">
    <property type="protein sequence ID" value="KAG0280708.1"/>
    <property type="molecule type" value="Genomic_DNA"/>
</dbReference>
<dbReference type="PROSITE" id="PS51184">
    <property type="entry name" value="JMJC"/>
    <property type="match status" value="1"/>
</dbReference>
<keyword evidence="8" id="KW-1185">Reference proteome</keyword>
<dbReference type="InterPro" id="IPR003347">
    <property type="entry name" value="JmjC_dom"/>
</dbReference>
<keyword evidence="3" id="KW-0804">Transcription</keyword>
<dbReference type="GO" id="GO:0005634">
    <property type="term" value="C:nucleus"/>
    <property type="evidence" value="ECO:0007669"/>
    <property type="project" value="UniProtKB-SubCell"/>
</dbReference>
<dbReference type="Pfam" id="PF02373">
    <property type="entry name" value="JmjC"/>
    <property type="match status" value="1"/>
</dbReference>
<feature type="region of interest" description="Disordered" evidence="5">
    <location>
        <begin position="1204"/>
        <end position="1245"/>
    </location>
</feature>
<feature type="compositionally biased region" description="Basic residues" evidence="5">
    <location>
        <begin position="708"/>
        <end position="724"/>
    </location>
</feature>
<feature type="region of interest" description="Disordered" evidence="5">
    <location>
        <begin position="607"/>
        <end position="741"/>
    </location>
</feature>
<dbReference type="InterPro" id="IPR018866">
    <property type="entry name" value="Znf-4CXXC_R1"/>
</dbReference>
<sequence length="1544" mass="172553">MTFRHDGQVQMSVDLEPMVYKNIMARGYPFVAVTRVNVNDPAVDLEYEVQLRCVDHGEPVVLEGFHQQEKWKADMFTLPYLQEHFGQEKILCRDLHNADDVSMTMAQYIETVHGNTLDTDSASESESFVHLGTSTLSNQDSSRTRKPLIYAKDLTCPTTWRNFLMHGGLPSFLAYMRENDLNNLNTKLAAENLMVYIGQAGTWTPAHIDQCGAIGHNIMTWAAKGSSSVWFMIRSEDKKKAEELWSSFGQPLDYEGYFADLDELQRATFPVYVVEQKIGDFVMVPSQCVHQVINLGRATIKVSWNRLTPNCLKAAMNSVLPKYREVGRPEGYRIKVIITSTLNAWTKKLVTQEDDFGMSKDSFSKAFLEVLELYKGIVEEEWVDMHAMGSDCEPFEQPKRLKESQHSQPAICDFCRSDIWNRQFQCHQCIDDEDAYDLCARCFSLGRGCDHREDEMEFVENFSMESCRLAYCRAVAAWNQSTALADCPSRELITDPWFVSIVPSTEKSYSPTTLAYKRHRFVSDAKACHICKSKGKGALMSVECSSCPLSFCEVCLYKYYDALWTDLDGKRAGWKCFRCQGVCPCTQGDRRAATGCAPSEASHKKSLWFTRPEDDHRNQGGVADVLGPSEQDNLATGEDNWAERPKPAHGSHMAKRTKPRLKRPGDMLDDNNFHCKRSLTPESPPAFRRAKNMRIVADDEDDNEWRARPKPKRGPITKKSKSNRAHTDDLSDTNDSSNYKRNLMTGTQFADLRKSRISHISSRRPTTPEALFSAALGESVDYVRTVAVKAGLSRTLASLSSLHLATGLSAYDIFQMDRHCASLDPKIRASYRTDLMEKKNQLPTEEEEMETPEDIASYNRPQEHLLLTKVEEKETPGDAPSHRRLQGHQLLNEDEEMESPEDVTSHTRPQKHPKEKEVTRVDIASDNGDFMNLDGEMLEDFKTVASEGRQRKLHKTSGKGREETKGEDRHHLQLQEEEDENEGAKKERHEDATSRKRPQKRPKKAEKETHEDVAGDNQDSETISATGKRQSTLSSQYPSRARKPTRLNAALRRLPSADASHKQDQDDSSLSTVTIRPKRDRGRTSPTFSKSEAKQKASESEKKPTAPRRAGGKPKKQTGLSDNLRDIPNHSITKTSEPTMGTDTETEKGGGKKEKVESVLGTNRMAESHRNDDGEDEVLEAGVSHVAVLFESQADDNSIMHIATNHTSPTSPVSPTTPTDIVPRSHSNSKEESTLREPTTSTSTMDLNVSDTFQTAPNSFKETTSTTKETNLVIEETHSPIKEMTPTVQETTLMDQEEHSEIQETTFVPRIQPARPKRERKSRVEEEHTKVIANSVDVSEAIASNTLANGMKQNKTDDVVSSSIQIVKVTATSTNTASAARASTTTTTTTTTNARPIKLIRSSPSHIFVKELVESSTKMTTRMISTGTAAAAIAPAATAKEQRRANETAELPSKLSSSSSSTLTLVSLVSLSSTESVVNQPDDAMTTATPMTGTKALGIKIEKEGITVKAEELTDRNTNIGGGNSNATKTEEFAGRTRRRMSRT</sequence>
<proteinExistence type="predicted"/>
<feature type="compositionally biased region" description="Basic residues" evidence="5">
    <location>
        <begin position="647"/>
        <end position="662"/>
    </location>
</feature>
<dbReference type="SUPFAM" id="SSF57850">
    <property type="entry name" value="RING/U-box"/>
    <property type="match status" value="1"/>
</dbReference>
<feature type="compositionally biased region" description="Low complexity" evidence="5">
    <location>
        <begin position="1207"/>
        <end position="1219"/>
    </location>
</feature>
<gene>
    <name evidence="7" type="ORF">BGZ95_009091</name>
</gene>
<evidence type="ECO:0000313" key="7">
    <source>
        <dbReference type="EMBL" id="KAG0280708.1"/>
    </source>
</evidence>
<feature type="region of interest" description="Disordered" evidence="5">
    <location>
        <begin position="1436"/>
        <end position="1457"/>
    </location>
</feature>
<feature type="region of interest" description="Disordered" evidence="5">
    <location>
        <begin position="1513"/>
        <end position="1544"/>
    </location>
</feature>
<accession>A0AAD4DKR5</accession>
<feature type="compositionally biased region" description="Basic and acidic residues" evidence="5">
    <location>
        <begin position="982"/>
        <end position="994"/>
    </location>
</feature>
<comment type="caution">
    <text evidence="7">The sequence shown here is derived from an EMBL/GenBank/DDBJ whole genome shotgun (WGS) entry which is preliminary data.</text>
</comment>
<dbReference type="PANTHER" id="PTHR12480:SF35">
    <property type="entry name" value="TRANSCRIPTION FACTOR JUMONJI, JMJC DOMAIN-CONTAINING PROTEIN"/>
    <property type="match status" value="1"/>
</dbReference>
<keyword evidence="4" id="KW-0539">Nucleus</keyword>
<name>A0AAD4DKR5_9FUNG</name>
<feature type="compositionally biased region" description="Basic residues" evidence="5">
    <location>
        <begin position="995"/>
        <end position="1004"/>
    </location>
</feature>
<evidence type="ECO:0000256" key="5">
    <source>
        <dbReference type="SAM" id="MobiDB-lite"/>
    </source>
</evidence>
<dbReference type="SMART" id="SM00558">
    <property type="entry name" value="JmjC"/>
    <property type="match status" value="1"/>
</dbReference>
<dbReference type="Pfam" id="PF10497">
    <property type="entry name" value="zf-4CXXC_R1"/>
    <property type="match status" value="1"/>
</dbReference>
<feature type="compositionally biased region" description="Acidic residues" evidence="5">
    <location>
        <begin position="892"/>
        <end position="901"/>
    </location>
</feature>
<dbReference type="Proteomes" id="UP001194580">
    <property type="component" value="Unassembled WGS sequence"/>
</dbReference>
<feature type="compositionally biased region" description="Basic and acidic residues" evidence="5">
    <location>
        <begin position="959"/>
        <end position="974"/>
    </location>
</feature>
<feature type="compositionally biased region" description="Basic and acidic residues" evidence="5">
    <location>
        <begin position="1145"/>
        <end position="1157"/>
    </location>
</feature>
<reference evidence="7" key="1">
    <citation type="journal article" date="2020" name="Fungal Divers.">
        <title>Resolving the Mortierellaceae phylogeny through synthesis of multi-gene phylogenetics and phylogenomics.</title>
        <authorList>
            <person name="Vandepol N."/>
            <person name="Liber J."/>
            <person name="Desiro A."/>
            <person name="Na H."/>
            <person name="Kennedy M."/>
            <person name="Barry K."/>
            <person name="Grigoriev I.V."/>
            <person name="Miller A.N."/>
            <person name="O'Donnell K."/>
            <person name="Stajich J.E."/>
            <person name="Bonito G."/>
        </authorList>
    </citation>
    <scope>NUCLEOTIDE SEQUENCE</scope>
    <source>
        <strain evidence="7">NRRL 28262</strain>
    </source>
</reference>
<evidence type="ECO:0000256" key="1">
    <source>
        <dbReference type="ARBA" id="ARBA00004123"/>
    </source>
</evidence>
<evidence type="ECO:0000313" key="8">
    <source>
        <dbReference type="Proteomes" id="UP001194580"/>
    </source>
</evidence>
<evidence type="ECO:0000256" key="2">
    <source>
        <dbReference type="ARBA" id="ARBA00023015"/>
    </source>
</evidence>
<dbReference type="PANTHER" id="PTHR12480">
    <property type="entry name" value="ARGININE DEMETHYLASE AND LYSYL-HYDROXYLASE JMJD"/>
    <property type="match status" value="1"/>
</dbReference>
<keyword evidence="2" id="KW-0805">Transcription regulation</keyword>
<dbReference type="InterPro" id="IPR050910">
    <property type="entry name" value="JMJD6_ArgDemeth/LysHydrox"/>
</dbReference>
<dbReference type="CDD" id="cd02249">
    <property type="entry name" value="ZZ"/>
    <property type="match status" value="1"/>
</dbReference>